<reference evidence="6 7" key="2">
    <citation type="submission" date="2019-05" db="EMBL/GenBank/DDBJ databases">
        <authorList>
            <person name="Suflita J.M."/>
            <person name="Marks C.R."/>
        </authorList>
    </citation>
    <scope>NUCLEOTIDE SEQUENCE [LARGE SCALE GENOMIC DNA]</scope>
    <source>
        <strain evidence="6 7">ALDC</strain>
    </source>
</reference>
<evidence type="ECO:0000313" key="7">
    <source>
        <dbReference type="Proteomes" id="UP000298602"/>
    </source>
</evidence>
<evidence type="ECO:0000313" key="6">
    <source>
        <dbReference type="EMBL" id="QCQ20734.1"/>
    </source>
</evidence>
<keyword evidence="4" id="KW-0067">ATP-binding</keyword>
<dbReference type="Proteomes" id="UP000298602">
    <property type="component" value="Chromosome"/>
</dbReference>
<dbReference type="InterPro" id="IPR007502">
    <property type="entry name" value="Helicase-assoc_dom"/>
</dbReference>
<proteinExistence type="predicted"/>
<dbReference type="SMART" id="SM00847">
    <property type="entry name" value="HA2"/>
    <property type="match status" value="1"/>
</dbReference>
<dbReference type="EMBL" id="CP040098">
    <property type="protein sequence ID" value="QCQ20734.1"/>
    <property type="molecule type" value="Genomic_DNA"/>
</dbReference>
<evidence type="ECO:0000256" key="3">
    <source>
        <dbReference type="ARBA" id="ARBA00022806"/>
    </source>
</evidence>
<accession>A0A4P8KZI9</accession>
<dbReference type="FunFam" id="1.20.120.1080:FF:000005">
    <property type="entry name" value="ATP-dependent helicase HrpA"/>
    <property type="match status" value="1"/>
</dbReference>
<keyword evidence="3" id="KW-0347">Helicase</keyword>
<dbReference type="PANTHER" id="PTHR18934:SF99">
    <property type="entry name" value="ATP-DEPENDENT RNA HELICASE DHX37-RELATED"/>
    <property type="match status" value="1"/>
</dbReference>
<name>A0A4P8KZI9_9BACT</name>
<dbReference type="OrthoDB" id="9805617at2"/>
<evidence type="ECO:0000256" key="2">
    <source>
        <dbReference type="ARBA" id="ARBA00022801"/>
    </source>
</evidence>
<dbReference type="InterPro" id="IPR027417">
    <property type="entry name" value="P-loop_NTPase"/>
</dbReference>
<protein>
    <recommendedName>
        <fullName evidence="5">Helicase-associated domain-containing protein</fullName>
    </recommendedName>
</protein>
<dbReference type="RefSeq" id="WP_137422704.1">
    <property type="nucleotide sequence ID" value="NZ_CP040098.1"/>
</dbReference>
<dbReference type="PANTHER" id="PTHR18934">
    <property type="entry name" value="ATP-DEPENDENT RNA HELICASE"/>
    <property type="match status" value="1"/>
</dbReference>
<dbReference type="GO" id="GO:0016787">
    <property type="term" value="F:hydrolase activity"/>
    <property type="evidence" value="ECO:0007669"/>
    <property type="project" value="UniProtKB-KW"/>
</dbReference>
<evidence type="ECO:0000259" key="5">
    <source>
        <dbReference type="SMART" id="SM00847"/>
    </source>
</evidence>
<keyword evidence="2" id="KW-0378">Hydrolase</keyword>
<dbReference type="AlphaFoldDB" id="A0A4P8KZI9"/>
<sequence>MLAMNLGDVRDFPFLDPPAPQAVKDGFAVLRELGAIDDRDRLTPMGRLMARFPLDPRLSRMLLQAREEGALRPMIVLCAALSVQDPRERPAEKEAQADQAHAAFRDRRSDFVTLLNIWRACEDQWRQAPSQGALRRFCKDNFLSYRRVREWRDVHDEIVEI</sequence>
<dbReference type="SUPFAM" id="SSF52540">
    <property type="entry name" value="P-loop containing nucleoside triphosphate hydrolases"/>
    <property type="match status" value="1"/>
</dbReference>
<dbReference type="GO" id="GO:0003723">
    <property type="term" value="F:RNA binding"/>
    <property type="evidence" value="ECO:0007669"/>
    <property type="project" value="TreeGrafter"/>
</dbReference>
<evidence type="ECO:0000256" key="4">
    <source>
        <dbReference type="ARBA" id="ARBA00022840"/>
    </source>
</evidence>
<reference evidence="6 7" key="1">
    <citation type="submission" date="2019-05" db="EMBL/GenBank/DDBJ databases">
        <title>The Complete Genome Sequence of the n-alkane-degrading Desulfoglaeba alkanexedens ALDC reveals multiple alkylsuccinate synthase gene clusters.</title>
        <authorList>
            <person name="Callaghan A.V."/>
            <person name="Davidova I.A."/>
            <person name="Duncan K.E."/>
            <person name="Morris B."/>
            <person name="McInerney M.J."/>
        </authorList>
    </citation>
    <scope>NUCLEOTIDE SEQUENCE [LARGE SCALE GENOMIC DNA]</scope>
    <source>
        <strain evidence="6 7">ALDC</strain>
    </source>
</reference>
<dbReference type="Pfam" id="PF04408">
    <property type="entry name" value="WHD_HA2"/>
    <property type="match status" value="1"/>
</dbReference>
<dbReference type="GO" id="GO:0005524">
    <property type="term" value="F:ATP binding"/>
    <property type="evidence" value="ECO:0007669"/>
    <property type="project" value="UniProtKB-KW"/>
</dbReference>
<keyword evidence="7" id="KW-1185">Reference proteome</keyword>
<dbReference type="KEGG" id="dax:FDQ92_00055"/>
<organism evidence="6 7">
    <name type="scientific">Desulfoglaeba alkanexedens ALDC</name>
    <dbReference type="NCBI Taxonomy" id="980445"/>
    <lineage>
        <taxon>Bacteria</taxon>
        <taxon>Pseudomonadati</taxon>
        <taxon>Thermodesulfobacteriota</taxon>
        <taxon>Syntrophobacteria</taxon>
        <taxon>Syntrophobacterales</taxon>
        <taxon>Syntrophobacteraceae</taxon>
        <taxon>Desulfoglaeba</taxon>
    </lineage>
</organism>
<keyword evidence="1" id="KW-0547">Nucleotide-binding</keyword>
<feature type="domain" description="Helicase-associated" evidence="5">
    <location>
        <begin position="25"/>
        <end position="115"/>
    </location>
</feature>
<dbReference type="Pfam" id="PF21010">
    <property type="entry name" value="HA2_C"/>
    <property type="match status" value="1"/>
</dbReference>
<evidence type="ECO:0000256" key="1">
    <source>
        <dbReference type="ARBA" id="ARBA00022741"/>
    </source>
</evidence>
<gene>
    <name evidence="6" type="ORF">FDQ92_00055</name>
</gene>
<dbReference type="GO" id="GO:0004386">
    <property type="term" value="F:helicase activity"/>
    <property type="evidence" value="ECO:0007669"/>
    <property type="project" value="UniProtKB-KW"/>
</dbReference>
<dbReference type="Gene3D" id="1.20.120.1080">
    <property type="match status" value="1"/>
</dbReference>
<dbReference type="InterPro" id="IPR048333">
    <property type="entry name" value="HA2_WH"/>
</dbReference>